<dbReference type="PANTHER" id="PTHR33169:SF14">
    <property type="entry name" value="TRANSCRIPTIONAL REGULATOR RV3488"/>
    <property type="match status" value="1"/>
</dbReference>
<reference evidence="3" key="1">
    <citation type="journal article" date="2019" name="Int. J. Syst. Evol. Microbiol.">
        <title>The Global Catalogue of Microorganisms (GCM) 10K type strain sequencing project: providing services to taxonomists for standard genome sequencing and annotation.</title>
        <authorList>
            <consortium name="The Broad Institute Genomics Platform"/>
            <consortium name="The Broad Institute Genome Sequencing Center for Infectious Disease"/>
            <person name="Wu L."/>
            <person name="Ma J."/>
        </authorList>
    </citation>
    <scope>NUCLEOTIDE SEQUENCE [LARGE SCALE GENOMIC DNA]</scope>
    <source>
        <strain evidence="3">JCM 17440</strain>
    </source>
</reference>
<accession>A0ABP8CNP0</accession>
<protein>
    <submittedName>
        <fullName evidence="2">PadR family transcriptional regulator</fullName>
    </submittedName>
</protein>
<sequence>MVKRRKVSNLLGLAVLSTVSARPMHPYEMASLMRARGKDHDMDIKWGSLYTVVGNLQKHGYLAVEGSTRTGSRPERTLYRITREGREELADWVRELISVPEREQPRFEAGLSVLGALGPDEAARLLAERLSVMERELADDRAALEAETEVPRIFLIESEYDLAMRDAEVVWVRGLLTEIEDGTLPGLDLWRAFHDTGRVPPEIAELAERGASQEQR</sequence>
<comment type="caution">
    <text evidence="2">The sequence shown here is derived from an EMBL/GenBank/DDBJ whole genome shotgun (WGS) entry which is preliminary data.</text>
</comment>
<dbReference type="SUPFAM" id="SSF46785">
    <property type="entry name" value="Winged helix' DNA-binding domain"/>
    <property type="match status" value="1"/>
</dbReference>
<evidence type="ECO:0000313" key="2">
    <source>
        <dbReference type="EMBL" id="GAA4241329.1"/>
    </source>
</evidence>
<name>A0ABP8CNP0_9ACTN</name>
<dbReference type="InterPro" id="IPR036390">
    <property type="entry name" value="WH_DNA-bd_sf"/>
</dbReference>
<gene>
    <name evidence="2" type="ORF">GCM10022254_69720</name>
</gene>
<feature type="domain" description="Transcription regulator PadR N-terminal" evidence="1">
    <location>
        <begin position="15"/>
        <end position="90"/>
    </location>
</feature>
<dbReference type="PANTHER" id="PTHR33169">
    <property type="entry name" value="PADR-FAMILY TRANSCRIPTIONAL REGULATOR"/>
    <property type="match status" value="1"/>
</dbReference>
<evidence type="ECO:0000259" key="1">
    <source>
        <dbReference type="Pfam" id="PF03551"/>
    </source>
</evidence>
<dbReference type="RefSeq" id="WP_344906258.1">
    <property type="nucleotide sequence ID" value="NZ_BAABAS010000027.1"/>
</dbReference>
<dbReference type="Proteomes" id="UP001501710">
    <property type="component" value="Unassembled WGS sequence"/>
</dbReference>
<evidence type="ECO:0000313" key="3">
    <source>
        <dbReference type="Proteomes" id="UP001501710"/>
    </source>
</evidence>
<dbReference type="EMBL" id="BAABAS010000027">
    <property type="protein sequence ID" value="GAA4241329.1"/>
    <property type="molecule type" value="Genomic_DNA"/>
</dbReference>
<dbReference type="InterPro" id="IPR005149">
    <property type="entry name" value="Tscrpt_reg_PadR_N"/>
</dbReference>
<dbReference type="InterPro" id="IPR052509">
    <property type="entry name" value="Metal_resp_DNA-bind_regulator"/>
</dbReference>
<keyword evidence="3" id="KW-1185">Reference proteome</keyword>
<organism evidence="2 3">
    <name type="scientific">Actinomadura meridiana</name>
    <dbReference type="NCBI Taxonomy" id="559626"/>
    <lineage>
        <taxon>Bacteria</taxon>
        <taxon>Bacillati</taxon>
        <taxon>Actinomycetota</taxon>
        <taxon>Actinomycetes</taxon>
        <taxon>Streptosporangiales</taxon>
        <taxon>Thermomonosporaceae</taxon>
        <taxon>Actinomadura</taxon>
    </lineage>
</organism>
<dbReference type="InterPro" id="IPR036388">
    <property type="entry name" value="WH-like_DNA-bd_sf"/>
</dbReference>
<dbReference type="Pfam" id="PF03551">
    <property type="entry name" value="PadR"/>
    <property type="match status" value="1"/>
</dbReference>
<dbReference type="Gene3D" id="1.10.10.10">
    <property type="entry name" value="Winged helix-like DNA-binding domain superfamily/Winged helix DNA-binding domain"/>
    <property type="match status" value="1"/>
</dbReference>
<proteinExistence type="predicted"/>